<dbReference type="Gene3D" id="3.40.640.10">
    <property type="entry name" value="Type I PLP-dependent aspartate aminotransferase-like (Major domain)"/>
    <property type="match status" value="1"/>
</dbReference>
<name>A0A0U2P0I5_9ACTN</name>
<dbReference type="InterPro" id="IPR015421">
    <property type="entry name" value="PyrdxlP-dep_Trfase_major"/>
</dbReference>
<dbReference type="EMBL" id="KP657980">
    <property type="protein sequence ID" value="ALL53317.1"/>
    <property type="molecule type" value="Genomic_DNA"/>
</dbReference>
<dbReference type="InterPro" id="IPR050106">
    <property type="entry name" value="HistidinolP_aminotransfase"/>
</dbReference>
<dbReference type="SUPFAM" id="SSF53383">
    <property type="entry name" value="PLP-dependent transferases"/>
    <property type="match status" value="1"/>
</dbReference>
<comment type="similarity">
    <text evidence="5">Belongs to the class-II pyridoxal-phosphate-dependent aminotransferase family.</text>
</comment>
<dbReference type="GO" id="GO:0008483">
    <property type="term" value="F:transaminase activity"/>
    <property type="evidence" value="ECO:0007669"/>
    <property type="project" value="UniProtKB-KW"/>
</dbReference>
<evidence type="ECO:0000256" key="2">
    <source>
        <dbReference type="ARBA" id="ARBA00022576"/>
    </source>
</evidence>
<dbReference type="PROSITE" id="PS00599">
    <property type="entry name" value="AA_TRANSFER_CLASS_2"/>
    <property type="match status" value="1"/>
</dbReference>
<dbReference type="InterPro" id="IPR004839">
    <property type="entry name" value="Aminotransferase_I/II_large"/>
</dbReference>
<protein>
    <submittedName>
        <fullName evidence="7">Aminotransferase</fullName>
    </submittedName>
</protein>
<organism evidence="7">
    <name type="scientific">Streptomyces sp. MA37</name>
    <dbReference type="NCBI Taxonomy" id="1400207"/>
    <lineage>
        <taxon>Bacteria</taxon>
        <taxon>Bacillati</taxon>
        <taxon>Actinomycetota</taxon>
        <taxon>Actinomycetes</taxon>
        <taxon>Kitasatosporales</taxon>
        <taxon>Streptomycetaceae</taxon>
        <taxon>Streptomyces</taxon>
    </lineage>
</organism>
<keyword evidence="4 5" id="KW-0663">Pyridoxal phosphate</keyword>
<evidence type="ECO:0000256" key="4">
    <source>
        <dbReference type="ARBA" id="ARBA00022898"/>
    </source>
</evidence>
<dbReference type="Gene3D" id="3.90.1150.10">
    <property type="entry name" value="Aspartate Aminotransferase, domain 1"/>
    <property type="match status" value="1"/>
</dbReference>
<gene>
    <name evidence="7" type="primary">nzsC</name>
</gene>
<reference evidence="7" key="1">
    <citation type="submission" date="2015-01" db="EMBL/GenBank/DDBJ databases">
        <title>Disruption of a putative terpene cyclase gene in Streptomyces sp. MA37 leads to the identification of the biosynthetic pathway of Neocarazostatin A.</title>
        <authorList>
            <person name="Yi Y."/>
            <person name="Sheng H."/>
            <person name="Hai D."/>
        </authorList>
    </citation>
    <scope>NUCLEOTIDE SEQUENCE</scope>
    <source>
        <strain evidence="7">MA37</strain>
    </source>
</reference>
<evidence type="ECO:0000259" key="6">
    <source>
        <dbReference type="Pfam" id="PF00155"/>
    </source>
</evidence>
<sequence>MQHLLQLNENPLPPLPSVADEITRQVGSVNRYPEFFPEHLKSAIAGWLGLPEEWVVVGSGSVGVALQALQAAVRPGRQLVYGWRNFDAYPLLARMTGARPVQVPLLPGGHQDIAAIAKAAAADTDAVIVCNPHNPTGRLVAPEELRELVLSVPSDTVVVLDEAYIEFVRPDERPASLEWTQEFSNLLVLRTFSKAYGLAGMRVGYGVAGPELAERINAFQLPFAMSSLSLAAVEASLKAEDELRERVEFLVGERERVLTGVRSTGWQALPSHTNFFWLDEPARVDAVRTRLEAAGVAARYYPGEGVRITVGDRAANDAVLGALTH</sequence>
<dbReference type="InterPro" id="IPR001917">
    <property type="entry name" value="Aminotrans_II_pyridoxalP_BS"/>
</dbReference>
<evidence type="ECO:0000313" key="7">
    <source>
        <dbReference type="EMBL" id="ALL53317.1"/>
    </source>
</evidence>
<dbReference type="GO" id="GO:0030170">
    <property type="term" value="F:pyridoxal phosphate binding"/>
    <property type="evidence" value="ECO:0007669"/>
    <property type="project" value="InterPro"/>
</dbReference>
<dbReference type="CDD" id="cd00609">
    <property type="entry name" value="AAT_like"/>
    <property type="match status" value="1"/>
</dbReference>
<keyword evidence="2 7" id="KW-0032">Aminotransferase</keyword>
<dbReference type="AlphaFoldDB" id="A0A0U2P0I5"/>
<evidence type="ECO:0000256" key="3">
    <source>
        <dbReference type="ARBA" id="ARBA00022679"/>
    </source>
</evidence>
<proteinExistence type="inferred from homology"/>
<dbReference type="PANTHER" id="PTHR43643:SF3">
    <property type="entry name" value="HISTIDINOL-PHOSPHATE AMINOTRANSFERASE"/>
    <property type="match status" value="1"/>
</dbReference>
<evidence type="ECO:0000256" key="1">
    <source>
        <dbReference type="ARBA" id="ARBA00001933"/>
    </source>
</evidence>
<keyword evidence="3 7" id="KW-0808">Transferase</keyword>
<comment type="cofactor">
    <cofactor evidence="1 5">
        <name>pyridoxal 5'-phosphate</name>
        <dbReference type="ChEBI" id="CHEBI:597326"/>
    </cofactor>
</comment>
<evidence type="ECO:0000256" key="5">
    <source>
        <dbReference type="RuleBase" id="RU003693"/>
    </source>
</evidence>
<accession>A0A0U2P0I5</accession>
<dbReference type="Pfam" id="PF00155">
    <property type="entry name" value="Aminotran_1_2"/>
    <property type="match status" value="1"/>
</dbReference>
<dbReference type="InterPro" id="IPR015422">
    <property type="entry name" value="PyrdxlP-dep_Trfase_small"/>
</dbReference>
<dbReference type="PANTHER" id="PTHR43643">
    <property type="entry name" value="HISTIDINOL-PHOSPHATE AMINOTRANSFERASE 2"/>
    <property type="match status" value="1"/>
</dbReference>
<feature type="domain" description="Aminotransferase class I/classII large" evidence="6">
    <location>
        <begin position="5"/>
        <end position="323"/>
    </location>
</feature>
<dbReference type="InterPro" id="IPR015424">
    <property type="entry name" value="PyrdxlP-dep_Trfase"/>
</dbReference>